<organism evidence="1 2">
    <name type="scientific">Azorhizobium caulinodans (strain ATCC 43989 / DSM 5975 / JCM 20966 / LMG 6465 / NBRC 14845 / NCIMB 13405 / ORS 571)</name>
    <dbReference type="NCBI Taxonomy" id="438753"/>
    <lineage>
        <taxon>Bacteria</taxon>
        <taxon>Pseudomonadati</taxon>
        <taxon>Pseudomonadota</taxon>
        <taxon>Alphaproteobacteria</taxon>
        <taxon>Hyphomicrobiales</taxon>
        <taxon>Xanthobacteraceae</taxon>
        <taxon>Azorhizobium</taxon>
    </lineage>
</organism>
<dbReference type="SMART" id="SM00855">
    <property type="entry name" value="PGAM"/>
    <property type="match status" value="1"/>
</dbReference>
<reference evidence="1 2" key="5">
    <citation type="journal article" date="2010" name="Appl. Environ. Microbiol.">
        <title>phrR-like gene praR of Azorhizobium caulinodans ORS571 is essential for symbiosis with Sesbania rostrata and is involved in expression of reb genes.</title>
        <authorList>
            <person name="Akiba N."/>
            <person name="Aono T."/>
            <person name="Toyazaki H."/>
            <person name="Sato S."/>
            <person name="Oyaizu H."/>
        </authorList>
    </citation>
    <scope>NUCLEOTIDE SEQUENCE [LARGE SCALE GENOMIC DNA]</scope>
    <source>
        <strain evidence="2">ATCC 43989 / DSM 5975 / JCM 20966 / LMG 6465 / NBRC 14845 / NCIMB 13405 / ORS 571</strain>
    </source>
</reference>
<sequence>MPMRRLILLRHAKSDWPDGIADPERPLAPRGREAAPRIGAYLAQEALTPDRVLVSPARRTRETWDLVAPHLLGLPEVVSEPRIYESTAARLFAVIREQPAEAHVLMLVGHNPGLEDLAETLTGGGARPARARMQEKFPTGALAVIDLPIDNWAGIAPETGRLDRFITPRGLAVED</sequence>
<dbReference type="Proteomes" id="UP000000270">
    <property type="component" value="Chromosome"/>
</dbReference>
<reference evidence="1 2" key="4">
    <citation type="journal article" date="2009" name="Appl. Environ. Microbiol.">
        <title>Comparative genome-wide transcriptional profiling of Azorhizobium caulinodans ORS571 grown under free-living and symbiotic conditions.</title>
        <authorList>
            <person name="Tsukada S."/>
            <person name="Aono T."/>
            <person name="Akiba N."/>
            <person name="Lee KB."/>
            <person name="Liu CT."/>
            <person name="Toyazaki H."/>
            <person name="Oyaizu H."/>
        </authorList>
    </citation>
    <scope>NUCLEOTIDE SEQUENCE [LARGE SCALE GENOMIC DNA]</scope>
    <source>
        <strain evidence="2">ATCC 43989 / DSM 5975 / JCM 20966 / LMG 6465 / NBRC 14845 / NCIMB 13405 / ORS 571</strain>
    </source>
</reference>
<name>A8I3W5_AZOC5</name>
<dbReference type="PANTHER" id="PTHR47623">
    <property type="entry name" value="OS09G0287300 PROTEIN"/>
    <property type="match status" value="1"/>
</dbReference>
<evidence type="ECO:0000313" key="2">
    <source>
        <dbReference type="Proteomes" id="UP000000270"/>
    </source>
</evidence>
<dbReference type="STRING" id="438753.AZC_1661"/>
<dbReference type="AlphaFoldDB" id="A8I3W5"/>
<evidence type="ECO:0000313" key="1">
    <source>
        <dbReference type="EMBL" id="BAF87659.1"/>
    </source>
</evidence>
<dbReference type="SUPFAM" id="SSF53254">
    <property type="entry name" value="Phosphoglycerate mutase-like"/>
    <property type="match status" value="1"/>
</dbReference>
<dbReference type="EMBL" id="AP009384">
    <property type="protein sequence ID" value="BAF87659.1"/>
    <property type="molecule type" value="Genomic_DNA"/>
</dbReference>
<dbReference type="Pfam" id="PF00300">
    <property type="entry name" value="His_Phos_1"/>
    <property type="match status" value="1"/>
</dbReference>
<reference evidence="1 2" key="1">
    <citation type="journal article" date="2007" name="Appl. Environ. Microbiol.">
        <title>Rhizobial factors required for stem nodule maturation and maintenance in Sesbania rostrata-Azorhizobium caulinodans ORS571 symbiosis.</title>
        <authorList>
            <person name="Suzuki S."/>
            <person name="Aono T."/>
            <person name="Lee KB."/>
            <person name="Suzuki T."/>
            <person name="Liu CT."/>
            <person name="Miwa H."/>
            <person name="Wakao S."/>
            <person name="Iki T."/>
            <person name="Oyaizu H."/>
        </authorList>
    </citation>
    <scope>NUCLEOTIDE SEQUENCE [LARGE SCALE GENOMIC DNA]</scope>
    <source>
        <strain evidence="2">ATCC 43989 / DSM 5975 / JCM 20966 / LMG 6465 / NBRC 14845 / NCIMB 13405 / ORS 571</strain>
    </source>
</reference>
<reference evidence="1 2" key="6">
    <citation type="journal article" date="2011" name="Appl. Environ. Microbiol.">
        <title>Involvement of the azorhizobial chromosome partition gene (parA) in the onset of bacteroid differentiation during Sesbania rostrata stem nodule development.</title>
        <authorList>
            <person name="Liu CT."/>
            <person name="Lee KB."/>
            <person name="Wang YS."/>
            <person name="Peng MH."/>
            <person name="Lee KT."/>
            <person name="Suzuki S."/>
            <person name="Suzuki T."/>
            <person name="Oyaizu H."/>
        </authorList>
    </citation>
    <scope>NUCLEOTIDE SEQUENCE [LARGE SCALE GENOMIC DNA]</scope>
    <source>
        <strain evidence="2">ATCC 43989 / DSM 5975 / JCM 20966 / LMG 6465 / NBRC 14845 / NCIMB 13405 / ORS 571</strain>
    </source>
</reference>
<reference evidence="1 2" key="3">
    <citation type="journal article" date="2008" name="BMC Genomics">
        <title>The genome of the versatile nitrogen fixer Azorhizobium caulinodans ORS571.</title>
        <authorList>
            <person name="Lee KB."/>
            <person name="Backer P.D."/>
            <person name="Aono T."/>
            <person name="Liu CT."/>
            <person name="Suzuki S."/>
            <person name="Suzuki T."/>
            <person name="Kaneko T."/>
            <person name="Yamada M."/>
            <person name="Tabata S."/>
            <person name="Kupfer D.M."/>
            <person name="Najar F.Z."/>
            <person name="Wiley G.B."/>
            <person name="Roe B."/>
            <person name="Binnewies T.T."/>
            <person name="Ussery D.W."/>
            <person name="D'Haeze W."/>
            <person name="Herder J.D."/>
            <person name="Gevers D."/>
            <person name="Vereecke D."/>
            <person name="Holsters M."/>
            <person name="Oyaizu H."/>
        </authorList>
    </citation>
    <scope>NUCLEOTIDE SEQUENCE [LARGE SCALE GENOMIC DNA]</scope>
    <source>
        <strain evidence="2">ATCC 43989 / DSM 5975 / JCM 20966 / LMG 6465 / NBRC 14845 / NCIMB 13405 / ORS 571</strain>
    </source>
</reference>
<gene>
    <name evidence="1" type="primary">sixA</name>
    <name evidence="1" type="ordered locus">AZC_1661</name>
</gene>
<dbReference type="eggNOG" id="COG2062">
    <property type="taxonomic scope" value="Bacteria"/>
</dbReference>
<reference evidence="2" key="2">
    <citation type="submission" date="2007-04" db="EMBL/GenBank/DDBJ databases">
        <title>Complete genome sequence of the nitrogen-fixing bacterium Azorhizobium caulinodans ORS571.</title>
        <authorList>
            <person name="Lee K.B."/>
            <person name="Backer P.D."/>
            <person name="Aono T."/>
            <person name="Liu C.T."/>
            <person name="Suzuki S."/>
            <person name="Suzuki T."/>
            <person name="Kaneko T."/>
            <person name="Yamada M."/>
            <person name="Tabata S."/>
            <person name="Kupfer D.M."/>
            <person name="Najar F.Z."/>
            <person name="Wiley G.B."/>
            <person name="Roe B."/>
            <person name="Binnewies T."/>
            <person name="Ussery D."/>
            <person name="Vereecke D."/>
            <person name="Gevers D."/>
            <person name="Holsters M."/>
            <person name="Oyaizu H."/>
        </authorList>
    </citation>
    <scope>NUCLEOTIDE SEQUENCE [LARGE SCALE GENOMIC DNA]</scope>
    <source>
        <strain evidence="2">ATCC 43989 / DSM 5975 / JCM 20966 / LMG 6465 / NBRC 14845 / NCIMB 13405 / ORS 571</strain>
    </source>
</reference>
<dbReference type="PANTHER" id="PTHR47623:SF1">
    <property type="entry name" value="OS09G0287300 PROTEIN"/>
    <property type="match status" value="1"/>
</dbReference>
<accession>A8I3W5</accession>
<dbReference type="KEGG" id="azc:AZC_1661"/>
<keyword evidence="2" id="KW-1185">Reference proteome</keyword>
<dbReference type="InterPro" id="IPR029033">
    <property type="entry name" value="His_PPase_superfam"/>
</dbReference>
<dbReference type="InterPro" id="IPR013078">
    <property type="entry name" value="His_Pase_superF_clade-1"/>
</dbReference>
<dbReference type="HOGENOM" id="CLU_084603_2_3_5"/>
<proteinExistence type="predicted"/>
<dbReference type="CDD" id="cd07067">
    <property type="entry name" value="HP_PGM_like"/>
    <property type="match status" value="1"/>
</dbReference>
<protein>
    <submittedName>
        <fullName evidence="1">Phosphohistidine phosphatase</fullName>
    </submittedName>
</protein>
<dbReference type="Gene3D" id="3.40.50.1240">
    <property type="entry name" value="Phosphoglycerate mutase-like"/>
    <property type="match status" value="1"/>
</dbReference>